<dbReference type="GO" id="GO:0004081">
    <property type="term" value="F:bis(5'-nucleosyl)-tetraphosphatase (asymmetrical) activity"/>
    <property type="evidence" value="ECO:0007669"/>
    <property type="project" value="TreeGrafter"/>
</dbReference>
<evidence type="ECO:0000259" key="3">
    <source>
        <dbReference type="PROSITE" id="PS51462"/>
    </source>
</evidence>
<dbReference type="EMBL" id="BJCL01000009">
    <property type="protein sequence ID" value="GCL64436.1"/>
    <property type="molecule type" value="Genomic_DNA"/>
</dbReference>
<dbReference type="InterPro" id="IPR015797">
    <property type="entry name" value="NUDIX_hydrolase-like_dom_sf"/>
</dbReference>
<name>A0A480AU11_9BURK</name>
<dbReference type="AlphaFoldDB" id="A0A480AU11"/>
<feature type="domain" description="Nudix hydrolase" evidence="3">
    <location>
        <begin position="1"/>
        <end position="136"/>
    </location>
</feature>
<proteinExistence type="predicted"/>
<dbReference type="GO" id="GO:0006167">
    <property type="term" value="P:AMP biosynthetic process"/>
    <property type="evidence" value="ECO:0007669"/>
    <property type="project" value="TreeGrafter"/>
</dbReference>
<dbReference type="GO" id="GO:0006754">
    <property type="term" value="P:ATP biosynthetic process"/>
    <property type="evidence" value="ECO:0007669"/>
    <property type="project" value="TreeGrafter"/>
</dbReference>
<dbReference type="PROSITE" id="PS51462">
    <property type="entry name" value="NUDIX"/>
    <property type="match status" value="1"/>
</dbReference>
<organism evidence="4 5">
    <name type="scientific">Pseudaquabacterium pictum</name>
    <dbReference type="NCBI Taxonomy" id="2315236"/>
    <lineage>
        <taxon>Bacteria</taxon>
        <taxon>Pseudomonadati</taxon>
        <taxon>Pseudomonadota</taxon>
        <taxon>Betaproteobacteria</taxon>
        <taxon>Burkholderiales</taxon>
        <taxon>Sphaerotilaceae</taxon>
        <taxon>Pseudaquabacterium</taxon>
    </lineage>
</organism>
<dbReference type="SUPFAM" id="SSF55811">
    <property type="entry name" value="Nudix"/>
    <property type="match status" value="1"/>
</dbReference>
<evidence type="ECO:0000256" key="2">
    <source>
        <dbReference type="ARBA" id="ARBA00022801"/>
    </source>
</evidence>
<evidence type="ECO:0000313" key="4">
    <source>
        <dbReference type="EMBL" id="GCL64436.1"/>
    </source>
</evidence>
<dbReference type="Proteomes" id="UP000301751">
    <property type="component" value="Unassembled WGS sequence"/>
</dbReference>
<comment type="caution">
    <text evidence="4">The sequence shown here is derived from an EMBL/GenBank/DDBJ whole genome shotgun (WGS) entry which is preliminary data.</text>
</comment>
<dbReference type="PROSITE" id="PS00893">
    <property type="entry name" value="NUDIX_BOX"/>
    <property type="match status" value="1"/>
</dbReference>
<dbReference type="PANTHER" id="PTHR21340">
    <property type="entry name" value="DIADENOSINE 5,5-P1,P4-TETRAPHOSPHATE PYROPHOSPHOHYDROLASE MUTT"/>
    <property type="match status" value="1"/>
</dbReference>
<keyword evidence="2 4" id="KW-0378">Hydrolase</keyword>
<dbReference type="InterPro" id="IPR020084">
    <property type="entry name" value="NUDIX_hydrolase_CS"/>
</dbReference>
<dbReference type="Pfam" id="PF00293">
    <property type="entry name" value="NUDIX"/>
    <property type="match status" value="1"/>
</dbReference>
<evidence type="ECO:0000256" key="1">
    <source>
        <dbReference type="ARBA" id="ARBA00001946"/>
    </source>
</evidence>
<sequence>MKTLSCGILVVNARHELLLCHVTGAWHWDIPKGGVNPGEAPLAAALRETREECGLDFTGQPLLDLGQMPYRPRKDLHLYAVLSDRFDAAICHCDSHYSDGWGRDRPEMDGFEWTRFDRVHRRCARHMAEVLTQTLSLPALLARLQSGAA</sequence>
<accession>A0A480AU11</accession>
<dbReference type="InterPro" id="IPR051325">
    <property type="entry name" value="Nudix_hydrolase_domain"/>
</dbReference>
<keyword evidence="5" id="KW-1185">Reference proteome</keyword>
<dbReference type="Gene3D" id="3.90.79.10">
    <property type="entry name" value="Nucleoside Triphosphate Pyrophosphohydrolase"/>
    <property type="match status" value="1"/>
</dbReference>
<protein>
    <submittedName>
        <fullName evidence="4">NUDIX hydrolase</fullName>
    </submittedName>
</protein>
<dbReference type="OrthoDB" id="5511555at2"/>
<evidence type="ECO:0000313" key="5">
    <source>
        <dbReference type="Proteomes" id="UP000301751"/>
    </source>
</evidence>
<comment type="cofactor">
    <cofactor evidence="1">
        <name>Mg(2+)</name>
        <dbReference type="ChEBI" id="CHEBI:18420"/>
    </cofactor>
</comment>
<reference evidence="5" key="1">
    <citation type="submission" date="2019-03" db="EMBL/GenBank/DDBJ databases">
        <title>Aquabacterium pictum sp.nov., the first bacteriochlorophyll a-containing freshwater bacterium in the genus Aquabacterium of the class Betaproteobacteria.</title>
        <authorList>
            <person name="Hirose S."/>
            <person name="Tank M."/>
            <person name="Hara E."/>
            <person name="Tamaki H."/>
            <person name="Takaichi S."/>
            <person name="Haruta S."/>
            <person name="Hanada S."/>
        </authorList>
    </citation>
    <scope>NUCLEOTIDE SEQUENCE [LARGE SCALE GENOMIC DNA]</scope>
    <source>
        <strain evidence="5">W35</strain>
    </source>
</reference>
<dbReference type="PANTHER" id="PTHR21340:SF0">
    <property type="entry name" value="BIS(5'-NUCLEOSYL)-TETRAPHOSPHATASE [ASYMMETRICAL]"/>
    <property type="match status" value="1"/>
</dbReference>
<dbReference type="InterPro" id="IPR000086">
    <property type="entry name" value="NUDIX_hydrolase_dom"/>
</dbReference>
<gene>
    <name evidence="4" type="ORF">AQPW35_35170</name>
</gene>
<dbReference type="RefSeq" id="WP_137734163.1">
    <property type="nucleotide sequence ID" value="NZ_BJCL01000009.1"/>
</dbReference>